<sequence length="189" mass="21884">MCSVQPKQANLTSSKWDDVHQADDQRISTYAGRYAFVPFRNCFESFPVNATTRLQESGNGWVAGKWRTEVESDLKGIGRPPSKWREDDLLYDPRTNEMNLAGYANGQDENFPQNFNRLTNPPCTLRTTGWNRWQPLLHNPQAAFETPFDHFIPSRDIDKYKFRTHLVPATNFTKETIESEKKAKQTLLQ</sequence>
<accession>A0A6C0KJS5</accession>
<dbReference type="AlphaFoldDB" id="A0A6C0KJS5"/>
<reference evidence="1" key="1">
    <citation type="journal article" date="2020" name="Nature">
        <title>Giant virus diversity and host interactions through global metagenomics.</title>
        <authorList>
            <person name="Schulz F."/>
            <person name="Roux S."/>
            <person name="Paez-Espino D."/>
            <person name="Jungbluth S."/>
            <person name="Walsh D.A."/>
            <person name="Denef V.J."/>
            <person name="McMahon K.D."/>
            <person name="Konstantinidis K.T."/>
            <person name="Eloe-Fadrosh E.A."/>
            <person name="Kyrpides N.C."/>
            <person name="Woyke T."/>
        </authorList>
    </citation>
    <scope>NUCLEOTIDE SEQUENCE</scope>
    <source>
        <strain evidence="1">GVMAG-S-3300013006-138</strain>
    </source>
</reference>
<organism evidence="1">
    <name type="scientific">viral metagenome</name>
    <dbReference type="NCBI Taxonomy" id="1070528"/>
    <lineage>
        <taxon>unclassified sequences</taxon>
        <taxon>metagenomes</taxon>
        <taxon>organismal metagenomes</taxon>
    </lineage>
</organism>
<protein>
    <submittedName>
        <fullName evidence="1">Uncharacterized protein</fullName>
    </submittedName>
</protein>
<proteinExistence type="predicted"/>
<dbReference type="EMBL" id="MN740926">
    <property type="protein sequence ID" value="QHU18272.1"/>
    <property type="molecule type" value="Genomic_DNA"/>
</dbReference>
<evidence type="ECO:0000313" key="1">
    <source>
        <dbReference type="EMBL" id="QHU18272.1"/>
    </source>
</evidence>
<name>A0A6C0KJS5_9ZZZZ</name>